<reference evidence="1" key="1">
    <citation type="journal article" date="2021" name="Proc. Natl. Acad. Sci. U.S.A.">
        <title>A Catalog of Tens of Thousands of Viruses from Human Metagenomes Reveals Hidden Associations with Chronic Diseases.</title>
        <authorList>
            <person name="Tisza M.J."/>
            <person name="Buck C.B."/>
        </authorList>
    </citation>
    <scope>NUCLEOTIDE SEQUENCE</scope>
    <source>
        <strain evidence="1">CtZ1O5</strain>
    </source>
</reference>
<dbReference type="Gene3D" id="1.10.10.10">
    <property type="entry name" value="Winged helix-like DNA-binding domain superfamily/Winged helix DNA-binding domain"/>
    <property type="match status" value="1"/>
</dbReference>
<dbReference type="InterPro" id="IPR036388">
    <property type="entry name" value="WH-like_DNA-bd_sf"/>
</dbReference>
<organism evidence="1">
    <name type="scientific">Siphoviridae sp. ctZ1O5</name>
    <dbReference type="NCBI Taxonomy" id="2825555"/>
    <lineage>
        <taxon>Viruses</taxon>
        <taxon>Duplodnaviria</taxon>
        <taxon>Heunggongvirae</taxon>
        <taxon>Uroviricota</taxon>
        <taxon>Caudoviricetes</taxon>
    </lineage>
</organism>
<accession>A0A8S5PFI3</accession>
<proteinExistence type="predicted"/>
<protein>
    <submittedName>
        <fullName evidence="1">YjcQ protein</fullName>
    </submittedName>
</protein>
<dbReference type="SUPFAM" id="SSF46785">
    <property type="entry name" value="Winged helix' DNA-binding domain"/>
    <property type="match status" value="1"/>
</dbReference>
<sequence length="105" mass="12223">MEQFKQIYRILSILHKAMDLEEWDSKLLSPEALDISLPMWSRLMAILLKEGYIAGGEVWESFDVSYPKVKLVRPEITLKGLEYLEENSLMKKAGEMLKEVIHIVK</sequence>
<dbReference type="Pfam" id="PF09639">
    <property type="entry name" value="YjcQ"/>
    <property type="match status" value="1"/>
</dbReference>
<dbReference type="EMBL" id="BK015404">
    <property type="protein sequence ID" value="DAE05129.1"/>
    <property type="molecule type" value="Genomic_DNA"/>
</dbReference>
<name>A0A8S5PFI3_9CAUD</name>
<dbReference type="InterPro" id="IPR018597">
    <property type="entry name" value="Phage_Tuc2009_YjcQ"/>
</dbReference>
<evidence type="ECO:0000313" key="1">
    <source>
        <dbReference type="EMBL" id="DAE05129.1"/>
    </source>
</evidence>
<dbReference type="InterPro" id="IPR036390">
    <property type="entry name" value="WH_DNA-bd_sf"/>
</dbReference>